<reference evidence="1 2" key="1">
    <citation type="submission" date="2024-03" db="EMBL/GenBank/DDBJ databases">
        <title>Draft genome sequence of Klenkia terrae.</title>
        <authorList>
            <person name="Duangmal K."/>
            <person name="Chantavorakit T."/>
        </authorList>
    </citation>
    <scope>NUCLEOTIDE SEQUENCE [LARGE SCALE GENOMIC DNA]</scope>
    <source>
        <strain evidence="1 2">JCM 17786</strain>
    </source>
</reference>
<keyword evidence="2" id="KW-1185">Reference proteome</keyword>
<protein>
    <submittedName>
        <fullName evidence="1">Uncharacterized protein</fullName>
    </submittedName>
</protein>
<evidence type="ECO:0000313" key="1">
    <source>
        <dbReference type="EMBL" id="MEI4278858.1"/>
    </source>
</evidence>
<gene>
    <name evidence="1" type="ORF">UXQ13_10305</name>
</gene>
<dbReference type="Proteomes" id="UP001373496">
    <property type="component" value="Unassembled WGS sequence"/>
</dbReference>
<dbReference type="RefSeq" id="WP_225235941.1">
    <property type="nucleotide sequence ID" value="NZ_JBAPLV010000009.1"/>
</dbReference>
<organism evidence="1 2">
    <name type="scientific">Klenkia terrae</name>
    <dbReference type="NCBI Taxonomy" id="1052259"/>
    <lineage>
        <taxon>Bacteria</taxon>
        <taxon>Bacillati</taxon>
        <taxon>Actinomycetota</taxon>
        <taxon>Actinomycetes</taxon>
        <taxon>Geodermatophilales</taxon>
        <taxon>Geodermatophilaceae</taxon>
        <taxon>Klenkia</taxon>
    </lineage>
</organism>
<comment type="caution">
    <text evidence="1">The sequence shown here is derived from an EMBL/GenBank/DDBJ whole genome shotgun (WGS) entry which is preliminary data.</text>
</comment>
<proteinExistence type="predicted"/>
<sequence>MDLFWLPLGAGGWSVRRNGRVLEAVTSRLAGRPAQALVHSALVVRRAGVRSVIEMGPVWNVPGTPAERGSVGTGAVGIRWLGRSRWFRYEVRCWPGGVLPDEAEALGGPRPTTADPALVLRAVRTVPFPTWGRDDLCTGGVWNSNSLTSWLLGRCGQDTELVRPPSGCRAPGWDAGLVLASRQAH</sequence>
<dbReference type="EMBL" id="JBAPLV010000009">
    <property type="protein sequence ID" value="MEI4278858.1"/>
    <property type="molecule type" value="Genomic_DNA"/>
</dbReference>
<evidence type="ECO:0000313" key="2">
    <source>
        <dbReference type="Proteomes" id="UP001373496"/>
    </source>
</evidence>
<name>A0ABU8E5D7_9ACTN</name>
<accession>A0ABU8E5D7</accession>